<keyword evidence="1" id="KW-1133">Transmembrane helix</keyword>
<dbReference type="EMBL" id="SLUI01000023">
    <property type="protein sequence ID" value="TCL32199.1"/>
    <property type="molecule type" value="Genomic_DNA"/>
</dbReference>
<evidence type="ECO:0000256" key="2">
    <source>
        <dbReference type="SAM" id="SignalP"/>
    </source>
</evidence>
<dbReference type="Proteomes" id="UP000295063">
    <property type="component" value="Unassembled WGS sequence"/>
</dbReference>
<keyword evidence="1" id="KW-0812">Transmembrane</keyword>
<accession>A0A4V2Q7J9</accession>
<feature type="transmembrane region" description="Helical" evidence="1">
    <location>
        <begin position="509"/>
        <end position="532"/>
    </location>
</feature>
<keyword evidence="4" id="KW-1185">Reference proteome</keyword>
<sequence length="796" mass="85623">MKGKIILTAAMITLLSANTAFAIDSPANVNTVKTMATQYAADVNASYKDNGFKETFYNLFNLWRPIYEGKRDKYDYYSYGLDDSVKINRDKSLRNLGIAVADNMAKQNALDRENAIDKEKALATITAPDGTKVIKGMTDGTGVVSANAKTSEKVWHKKDLEKNTLPDGAILFQLRADPPYPYTGYPIYIIPTVKEINQNYKIVGMSVGQTEIKKNGQAVKIVETAQPGTHLNVAQVTVSVINAFGQQQFYVTNVSYEGFVANAIAQKNGGNSAEYNDGDTCIPGYNCLWRSNEERDALLANIDAELVPELKHTGFCGEVEKIITEDGKFTAFVKDQEVPVEINAKKATYLAEGKELCSDGILRAEKNGKYTLVSLNSGADPVNKQQEKAKYRKDNPQLDTKVANDDYQKRVAAMMANLGTNSPVIAGAPVVAGSGVTPTVPTTSPATTTTVPKPDSLSQADYDECVKKTKGFQKALELCLNAKANSPYNKIDPTTITAELPGSKFAKGLMTVGASILGALIGVGVLVAIGFGALVSWPVVLTGLGITALVVMGAAIMDGASFNSFAVQAADYVNYVWDNNKGELAIEGALSAAMAGLGGAWGKQLLKNQAAKGAGIKLGERLSYTVTEDAIRIPTSTKLDTALSVVAKTDNLANISKRLGNASVQISGKELLQLQKSCKEYLKSPVVIRDSKRYEDMLANLSKGRKGAKDSAGMWRREAFENTDEVTKPMLDEGVTLANEFKAIRDTDALIEKMYKEVARNADLGDKIAQSFIKQSTGAVTGVATGTINTIHGSEK</sequence>
<dbReference type="AlphaFoldDB" id="A0A4V2Q7J9"/>
<dbReference type="RefSeq" id="WP_132083508.1">
    <property type="nucleotide sequence ID" value="NZ_SLUI01000023.1"/>
</dbReference>
<feature type="signal peptide" evidence="2">
    <location>
        <begin position="1"/>
        <end position="22"/>
    </location>
</feature>
<gene>
    <name evidence="3" type="ORF">EV210_12319</name>
</gene>
<evidence type="ECO:0000313" key="4">
    <source>
        <dbReference type="Proteomes" id="UP000295063"/>
    </source>
</evidence>
<evidence type="ECO:0000313" key="3">
    <source>
        <dbReference type="EMBL" id="TCL32199.1"/>
    </source>
</evidence>
<name>A0A4V2Q7J9_9FIRM</name>
<feature type="transmembrane region" description="Helical" evidence="1">
    <location>
        <begin position="539"/>
        <end position="557"/>
    </location>
</feature>
<protein>
    <submittedName>
        <fullName evidence="3">Uncharacterized protein</fullName>
    </submittedName>
</protein>
<proteinExistence type="predicted"/>
<organism evidence="3 4">
    <name type="scientific">Anaerospora hongkongensis</name>
    <dbReference type="NCBI Taxonomy" id="244830"/>
    <lineage>
        <taxon>Bacteria</taxon>
        <taxon>Bacillati</taxon>
        <taxon>Bacillota</taxon>
        <taxon>Negativicutes</taxon>
        <taxon>Selenomonadales</taxon>
        <taxon>Sporomusaceae</taxon>
        <taxon>Anaerospora</taxon>
    </lineage>
</organism>
<keyword evidence="1" id="KW-0472">Membrane</keyword>
<keyword evidence="2" id="KW-0732">Signal</keyword>
<comment type="caution">
    <text evidence="3">The sequence shown here is derived from an EMBL/GenBank/DDBJ whole genome shotgun (WGS) entry which is preliminary data.</text>
</comment>
<feature type="chain" id="PRO_5020742288" evidence="2">
    <location>
        <begin position="23"/>
        <end position="796"/>
    </location>
</feature>
<reference evidence="3 4" key="1">
    <citation type="submission" date="2019-03" db="EMBL/GenBank/DDBJ databases">
        <title>Genomic Encyclopedia of Type Strains, Phase IV (KMG-IV): sequencing the most valuable type-strain genomes for metagenomic binning, comparative biology and taxonomic classification.</title>
        <authorList>
            <person name="Goeker M."/>
        </authorList>
    </citation>
    <scope>NUCLEOTIDE SEQUENCE [LARGE SCALE GENOMIC DNA]</scope>
    <source>
        <strain evidence="3 4">DSM 15969</strain>
    </source>
</reference>
<evidence type="ECO:0000256" key="1">
    <source>
        <dbReference type="SAM" id="Phobius"/>
    </source>
</evidence>